<dbReference type="InterPro" id="IPR048390">
    <property type="entry name" value="Gp34_trimer"/>
</dbReference>
<name>A0A6M3YTB7_9CAUD</name>
<protein>
    <recommendedName>
        <fullName evidence="10">Long tail fiber protein Gp37</fullName>
    </recommendedName>
    <alternativeName>
        <fullName evidence="6">Receptor-recognizing protein</fullName>
    </alternativeName>
</protein>
<dbReference type="Pfam" id="PF21446">
    <property type="entry name" value="Gp34_trimer"/>
    <property type="match status" value="1"/>
</dbReference>
<reference evidence="12 13" key="1">
    <citation type="submission" date="2020-04" db="EMBL/GenBank/DDBJ databases">
        <authorList>
            <person name="Naseem H."/>
            <person name="Alvi I.A."/>
            <person name="Asif M."/>
            <person name="Rehman S."/>
        </authorList>
    </citation>
    <scope>NUCLEOTIDE SEQUENCE [LARGE SCALE GENOMIC DNA]</scope>
</reference>
<evidence type="ECO:0000256" key="1">
    <source>
        <dbReference type="ARBA" id="ARBA00004328"/>
    </source>
</evidence>
<keyword evidence="2" id="KW-0945">Host-virus interaction</keyword>
<comment type="function">
    <text evidence="7">The C-terminal chaperone protein mediates homotrimerization and proper folding of the catalytic trimer.</text>
</comment>
<dbReference type="GO" id="GO:0019062">
    <property type="term" value="P:virion attachment to host cell"/>
    <property type="evidence" value="ECO:0007669"/>
    <property type="project" value="UniProtKB-KW"/>
</dbReference>
<evidence type="ECO:0000256" key="9">
    <source>
        <dbReference type="ARBA" id="ARBA00035669"/>
    </source>
</evidence>
<evidence type="ECO:0000256" key="10">
    <source>
        <dbReference type="ARBA" id="ARBA00035705"/>
    </source>
</evidence>
<comment type="subcellular location">
    <subcellularLocation>
        <location evidence="1">Virion</location>
    </subcellularLocation>
</comment>
<dbReference type="GO" id="GO:0098024">
    <property type="term" value="C:virus tail, fiber"/>
    <property type="evidence" value="ECO:0007669"/>
    <property type="project" value="UniProtKB-KW"/>
</dbReference>
<keyword evidence="4" id="KW-1227">Viral tail protein</keyword>
<evidence type="ECO:0000313" key="13">
    <source>
        <dbReference type="Proteomes" id="UP000501441"/>
    </source>
</evidence>
<evidence type="ECO:0000256" key="5">
    <source>
        <dbReference type="ARBA" id="ARBA00022804"/>
    </source>
</evidence>
<evidence type="ECO:0000256" key="4">
    <source>
        <dbReference type="ARBA" id="ARBA00022732"/>
    </source>
</evidence>
<evidence type="ECO:0000256" key="7">
    <source>
        <dbReference type="ARBA" id="ARBA00035610"/>
    </source>
</evidence>
<evidence type="ECO:0000256" key="2">
    <source>
        <dbReference type="ARBA" id="ARBA00022581"/>
    </source>
</evidence>
<evidence type="ECO:0000256" key="3">
    <source>
        <dbReference type="ARBA" id="ARBA00022672"/>
    </source>
</evidence>
<keyword evidence="5" id="KW-1161">Viral attachment to host cell</keyword>
<dbReference type="Pfam" id="PF13884">
    <property type="entry name" value="Peptidase_S74"/>
    <property type="match status" value="1"/>
</dbReference>
<evidence type="ECO:0000259" key="11">
    <source>
        <dbReference type="PROSITE" id="PS51688"/>
    </source>
</evidence>
<keyword evidence="3" id="KW-0946">Virion</keyword>
<comment type="subunit">
    <text evidence="9">Homotrimer. Interacts with the receptor-recognizing protein Gp38.</text>
</comment>
<proteinExistence type="inferred from homology"/>
<accession>A0A6M3YTB7</accession>
<evidence type="ECO:0000313" key="12">
    <source>
        <dbReference type="EMBL" id="QJI53316.1"/>
    </source>
</evidence>
<dbReference type="Proteomes" id="UP000501441">
    <property type="component" value="Segment"/>
</dbReference>
<keyword evidence="3" id="KW-1230">Viral tail fiber protein</keyword>
<comment type="similarity">
    <text evidence="8">Belongs to the S16-like long tail fiber protein Gp37 family.</text>
</comment>
<evidence type="ECO:0000256" key="8">
    <source>
        <dbReference type="ARBA" id="ARBA00035637"/>
    </source>
</evidence>
<evidence type="ECO:0000256" key="6">
    <source>
        <dbReference type="ARBA" id="ARBA00033188"/>
    </source>
</evidence>
<dbReference type="EMBL" id="MT341500">
    <property type="protein sequence ID" value="QJI53316.1"/>
    <property type="molecule type" value="Genomic_DNA"/>
</dbReference>
<feature type="domain" description="Peptidase S74" evidence="11">
    <location>
        <begin position="626"/>
        <end position="722"/>
    </location>
</feature>
<dbReference type="InterPro" id="IPR030392">
    <property type="entry name" value="S74_ICA"/>
</dbReference>
<dbReference type="PROSITE" id="PS51688">
    <property type="entry name" value="ICA"/>
    <property type="match status" value="1"/>
</dbReference>
<sequence>MADLKLGTTLGGAGIWSASNLPLLPSGGQLTYKGWRVYTENDRPTAEDINALSTINGGTVAKNTTFSQNVNVGQVLTANDILSNTRVQIARTGGAGANLTFRRYDVTGTPSSEIGIMDINVHNGSGQFVGAFNVNARPDGGNKIYFRAYKDGTQNTLLTLDSQTQQVTVEQGSFRVIGTTNLGVTNAASMAVSGAVTANTVTPTNWANHDERYITGIPRGMSGNSFGAAVVTEKNDVLSVGGNVTDGPYGNTTYYGQVATYRRTLNSGVSLVQTYYDITSTWIRAATGSPGAWSYSAGDANGWRRIYDTSLPPTPAEVGAVNKSGDAMTGVLTLANISQPLKTPGGGILANDGNVYINKSGFAGWIDALFLKNTGGTVTGTINQTGGYFDASGEGRGSWASQSTAKAPIFQNINTTSTSEYWPIIKQYYSQAGGAWSMGTLVNTNRFTVHYRTGSVDRQWYFDNSGEFVSYGDIISNSANGLRIAYNNRGFFIRNDGGNTYFMLTNSGDAWGSYNNLRPLYINNDTGNVSMGHTLSVNGRISQSSSYIDNGNLTLNGSGNGRVEFIRSGANPRDMYIFHSGDASRGNRIELSDSSSYLAYFERHPSNGIQLIMNGSGSFSDVYIRSDERLKSNFGKIENALDKVELLNGVVYDKANHIGGDETVREAGLIAQQLQAVLPEAVKNGVDGEQNEILTISPVAVIALLVNAIKELREEVRELKSR</sequence>
<keyword evidence="5" id="KW-1160">Virus entry into host cell</keyword>
<gene>
    <name evidence="12" type="ORF">EBPL_00275</name>
</gene>
<organism evidence="12 13">
    <name type="scientific">Enterobacter phage EBPL</name>
    <dbReference type="NCBI Taxonomy" id="2729191"/>
    <lineage>
        <taxon>Viruses</taxon>
        <taxon>Duplodnaviria</taxon>
        <taxon>Heunggongvirae</taxon>
        <taxon>Uroviricota</taxon>
        <taxon>Caudoviricetes</taxon>
        <taxon>Pantevenvirales</taxon>
        <taxon>Straboviridae</taxon>
        <taxon>Pseudotevenvirus</taxon>
        <taxon>Pseudotevenvirus leb</taxon>
    </lineage>
</organism>